<sequence length="25" mass="2690">ADALEAAQRIRDATPQQSPVEVPAR</sequence>
<organism evidence="2 3">
    <name type="scientific">Pseudomonas syringae pv. actinidiae ICMP 19096</name>
    <dbReference type="NCBI Taxonomy" id="1194405"/>
    <lineage>
        <taxon>Bacteria</taxon>
        <taxon>Pseudomonadati</taxon>
        <taxon>Pseudomonadota</taxon>
        <taxon>Gammaproteobacteria</taxon>
        <taxon>Pseudomonadales</taxon>
        <taxon>Pseudomonadaceae</taxon>
        <taxon>Pseudomonas</taxon>
        <taxon>Pseudomonas syringae</taxon>
    </lineage>
</organism>
<accession>A0A656JK07</accession>
<dbReference type="AlphaFoldDB" id="A0A656JK07"/>
<dbReference type="EMBL" id="AOKF01003732">
    <property type="protein sequence ID" value="EPN32584.1"/>
    <property type="molecule type" value="Genomic_DNA"/>
</dbReference>
<gene>
    <name evidence="2" type="ORF">A245_44100</name>
</gene>
<evidence type="ECO:0000313" key="3">
    <source>
        <dbReference type="Proteomes" id="UP000018849"/>
    </source>
</evidence>
<feature type="region of interest" description="Disordered" evidence="1">
    <location>
        <begin position="1"/>
        <end position="25"/>
    </location>
</feature>
<proteinExistence type="predicted"/>
<comment type="caution">
    <text evidence="2">The sequence shown here is derived from an EMBL/GenBank/DDBJ whole genome shotgun (WGS) entry which is preliminary data.</text>
</comment>
<keyword evidence="2" id="KW-0449">Lipoprotein</keyword>
<feature type="non-terminal residue" evidence="2">
    <location>
        <position position="1"/>
    </location>
</feature>
<dbReference type="Proteomes" id="UP000018849">
    <property type="component" value="Unassembled WGS sequence"/>
</dbReference>
<protein>
    <submittedName>
        <fullName evidence="2">Rare lipoprotein B</fullName>
    </submittedName>
</protein>
<evidence type="ECO:0000256" key="1">
    <source>
        <dbReference type="SAM" id="MobiDB-lite"/>
    </source>
</evidence>
<name>A0A656JK07_PSESF</name>
<reference evidence="2 3" key="1">
    <citation type="journal article" date="2013" name="PLoS Pathog.">
        <title>Genomic analysis of the Kiwifruit pathogen Pseudomonas syringae pv. actinidiae provides insight into the origins of an emergent plant disease.</title>
        <authorList>
            <person name="McCann H.C."/>
            <person name="Rikkerink E.H."/>
            <person name="Bertels F."/>
            <person name="Fiers M."/>
            <person name="Lu A."/>
            <person name="Rees-George J."/>
            <person name="Andersen M.T."/>
            <person name="Gleave A.P."/>
            <person name="Haubold B."/>
            <person name="Wohlers M.W."/>
            <person name="Guttman D.S."/>
            <person name="Wang P.W."/>
            <person name="Straub C."/>
            <person name="Vanneste J.L."/>
            <person name="Rainey P.B."/>
            <person name="Templeton M.D."/>
        </authorList>
    </citation>
    <scope>NUCLEOTIDE SEQUENCE [LARGE SCALE GENOMIC DNA]</scope>
    <source>
        <strain evidence="2 3">ICMP 19096</strain>
    </source>
</reference>
<evidence type="ECO:0000313" key="2">
    <source>
        <dbReference type="EMBL" id="EPN32584.1"/>
    </source>
</evidence>